<proteinExistence type="inferred from homology"/>
<feature type="domain" description="YCII-related" evidence="2">
    <location>
        <begin position="20"/>
        <end position="107"/>
    </location>
</feature>
<comment type="similarity">
    <text evidence="1">Belongs to the YciI family.</text>
</comment>
<dbReference type="Proteomes" id="UP000198901">
    <property type="component" value="Unassembled WGS sequence"/>
</dbReference>
<protein>
    <submittedName>
        <fullName evidence="3">YCII-related domain-containing protein</fullName>
    </submittedName>
</protein>
<gene>
    <name evidence="3" type="ORF">SAMN04488090_3683</name>
</gene>
<evidence type="ECO:0000313" key="4">
    <source>
        <dbReference type="Proteomes" id="UP000198901"/>
    </source>
</evidence>
<dbReference type="SUPFAM" id="SSF54909">
    <property type="entry name" value="Dimeric alpha+beta barrel"/>
    <property type="match status" value="1"/>
</dbReference>
<dbReference type="InterPro" id="IPR011008">
    <property type="entry name" value="Dimeric_a/b-barrel"/>
</dbReference>
<dbReference type="OrthoDB" id="7782105at2"/>
<dbReference type="STRING" id="563176.SAMN04488090_3683"/>
<accession>A0A1G9U5M0</accession>
<evidence type="ECO:0000256" key="1">
    <source>
        <dbReference type="ARBA" id="ARBA00007689"/>
    </source>
</evidence>
<dbReference type="EMBL" id="FNGS01000007">
    <property type="protein sequence ID" value="SDM55246.1"/>
    <property type="molecule type" value="Genomic_DNA"/>
</dbReference>
<dbReference type="RefSeq" id="WP_093205640.1">
    <property type="nucleotide sequence ID" value="NZ_FNGS01000007.1"/>
</dbReference>
<dbReference type="AlphaFoldDB" id="A0A1G9U5M0"/>
<dbReference type="Pfam" id="PF03795">
    <property type="entry name" value="YCII"/>
    <property type="match status" value="1"/>
</dbReference>
<keyword evidence="4" id="KW-1185">Reference proteome</keyword>
<reference evidence="3 4" key="1">
    <citation type="submission" date="2016-10" db="EMBL/GenBank/DDBJ databases">
        <authorList>
            <person name="de Groot N.N."/>
        </authorList>
    </citation>
    <scope>NUCLEOTIDE SEQUENCE [LARGE SCALE GENOMIC DNA]</scope>
    <source>
        <strain evidence="3 4">DSM 21668</strain>
    </source>
</reference>
<sequence length="113" mass="12869">MKTFLILFREPDGRTDEHSEAFTQTHQQHWQTWLQALRASEKLVHGGSLTMDGKVIKDPSLPAEDGPLFHGLEFVGGFLLIREENLETATALLRSCPIFESDGWAEIRELQYS</sequence>
<evidence type="ECO:0000313" key="3">
    <source>
        <dbReference type="EMBL" id="SDM55246.1"/>
    </source>
</evidence>
<name>A0A1G9U5M0_9BACT</name>
<dbReference type="Gene3D" id="3.30.70.1060">
    <property type="entry name" value="Dimeric alpha+beta barrel"/>
    <property type="match status" value="1"/>
</dbReference>
<organism evidence="3 4">
    <name type="scientific">Siphonobacter aquaeclarae</name>
    <dbReference type="NCBI Taxonomy" id="563176"/>
    <lineage>
        <taxon>Bacteria</taxon>
        <taxon>Pseudomonadati</taxon>
        <taxon>Bacteroidota</taxon>
        <taxon>Cytophagia</taxon>
        <taxon>Cytophagales</taxon>
        <taxon>Cytophagaceae</taxon>
        <taxon>Siphonobacter</taxon>
    </lineage>
</organism>
<dbReference type="InterPro" id="IPR005545">
    <property type="entry name" value="YCII"/>
</dbReference>
<evidence type="ECO:0000259" key="2">
    <source>
        <dbReference type="Pfam" id="PF03795"/>
    </source>
</evidence>